<feature type="coiled-coil region" evidence="6">
    <location>
        <begin position="102"/>
        <end position="163"/>
    </location>
</feature>
<comment type="subunit">
    <text evidence="5">Component of the ER membrane protein complex (EMC).</text>
</comment>
<dbReference type="STRING" id="7574.A0A1S3K6U5"/>
<keyword evidence="3 4" id="KW-0802">TPR repeat</keyword>
<evidence type="ECO:0000256" key="2">
    <source>
        <dbReference type="ARBA" id="ARBA00022737"/>
    </source>
</evidence>
<keyword evidence="8" id="KW-1185">Reference proteome</keyword>
<dbReference type="InterPro" id="IPR055217">
    <property type="entry name" value="TPR_EMC2"/>
</dbReference>
<proteinExistence type="inferred from homology"/>
<dbReference type="OrthoDB" id="124397at2759"/>
<dbReference type="PROSITE" id="PS50005">
    <property type="entry name" value="TPR"/>
    <property type="match status" value="1"/>
</dbReference>
<dbReference type="SUPFAM" id="SSF48452">
    <property type="entry name" value="TPR-like"/>
    <property type="match status" value="1"/>
</dbReference>
<comment type="function">
    <text evidence="5">Part of the endoplasmic reticulum membrane protein complex (EMC) that enables the energy-independent insertion into endoplasmic reticulum membranes of newly synthesized membrane proteins.</text>
</comment>
<feature type="domain" description="EMC2 TPR-like" evidence="7">
    <location>
        <begin position="104"/>
        <end position="212"/>
    </location>
</feature>
<evidence type="ECO:0000256" key="3">
    <source>
        <dbReference type="ARBA" id="ARBA00022803"/>
    </source>
</evidence>
<keyword evidence="6" id="KW-0175">Coiled coil</keyword>
<comment type="similarity">
    <text evidence="1 5">Belongs to the EMC2 family.</text>
</comment>
<name>A0A1S3K6U5_LINAN</name>
<protein>
    <recommendedName>
        <fullName evidence="5">ER membrane protein complex subunit 2</fullName>
    </recommendedName>
</protein>
<dbReference type="RefSeq" id="XP_013418354.1">
    <property type="nucleotide sequence ID" value="XM_013562900.1"/>
</dbReference>
<dbReference type="PANTHER" id="PTHR12760">
    <property type="entry name" value="TETRATRICOPEPTIDE REPEAT PROTEIN"/>
    <property type="match status" value="1"/>
</dbReference>
<keyword evidence="5" id="KW-0472">Membrane</keyword>
<dbReference type="SMART" id="SM00028">
    <property type="entry name" value="TPR"/>
    <property type="match status" value="3"/>
</dbReference>
<dbReference type="InterPro" id="IPR039856">
    <property type="entry name" value="EMC2-like"/>
</dbReference>
<dbReference type="Gene3D" id="1.25.40.10">
    <property type="entry name" value="Tetratricopeptide repeat domain"/>
    <property type="match status" value="1"/>
</dbReference>
<dbReference type="GeneID" id="106179323"/>
<evidence type="ECO:0000256" key="4">
    <source>
        <dbReference type="PROSITE-ProRule" id="PRU00339"/>
    </source>
</evidence>
<dbReference type="AlphaFoldDB" id="A0A1S3K6U5"/>
<accession>A0A1S3K6U5</accession>
<reference evidence="9 10" key="1">
    <citation type="submission" date="2025-04" db="UniProtKB">
        <authorList>
            <consortium name="RefSeq"/>
        </authorList>
    </citation>
    <scope>IDENTIFICATION</scope>
    <source>
        <tissue evidence="9 10">Gonads</tissue>
    </source>
</reference>
<keyword evidence="2" id="KW-0677">Repeat</keyword>
<feature type="repeat" description="TPR" evidence="4">
    <location>
        <begin position="202"/>
        <end position="235"/>
    </location>
</feature>
<evidence type="ECO:0000259" key="7">
    <source>
        <dbReference type="Pfam" id="PF22890"/>
    </source>
</evidence>
<dbReference type="GO" id="GO:0072546">
    <property type="term" value="C:EMC complex"/>
    <property type="evidence" value="ECO:0007669"/>
    <property type="project" value="UniProtKB-UniRule"/>
</dbReference>
<dbReference type="InterPro" id="IPR011990">
    <property type="entry name" value="TPR-like_helical_dom_sf"/>
</dbReference>
<comment type="subcellular location">
    <subcellularLocation>
        <location evidence="5">Endoplasmic reticulum membrane</location>
        <topology evidence="5">Peripheral membrane protein</topology>
        <orientation evidence="5">Cytoplasmic side</orientation>
    </subcellularLocation>
</comment>
<dbReference type="Pfam" id="PF22890">
    <property type="entry name" value="TPR_EMC2"/>
    <property type="match status" value="1"/>
</dbReference>
<keyword evidence="5" id="KW-0256">Endoplasmic reticulum</keyword>
<dbReference type="Proteomes" id="UP000085678">
    <property type="component" value="Unplaced"/>
</dbReference>
<dbReference type="RefSeq" id="XP_013418353.1">
    <property type="nucleotide sequence ID" value="XM_013562899.1"/>
</dbReference>
<sequence length="303" mass="35002">MRNRKSRFLTQFLTRKDKMAYSMSVAEAKAFLRKVREDQIRCSKKIVDIWEEVLVKNSFSLGEEVWLVYEQVCLAALDCAQLDIAEGCYQALKAQFPNSLRVRKLEGMILEAEEEYDRAMAIYEDILEKDETNAIATKRIIAILKAQNKIQDAVEKLNKYLKEHSLDTEAWLELCDMYLHELDYNKAAFCIEECILSNPHNHLYHQKLGEIKYSQCEYQEARSYFAHAAKLNPNNMRALFGLHLSATNLVSSQKGTQKTENARHAAWAAKQIKDRYKTQLGKNRSGDVKIVEDMLEALKMSSS</sequence>
<evidence type="ECO:0000313" key="8">
    <source>
        <dbReference type="Proteomes" id="UP000085678"/>
    </source>
</evidence>
<evidence type="ECO:0000256" key="5">
    <source>
        <dbReference type="RuleBase" id="RU367091"/>
    </source>
</evidence>
<dbReference type="KEGG" id="lak:106179323"/>
<evidence type="ECO:0000256" key="1">
    <source>
        <dbReference type="ARBA" id="ARBA00010361"/>
    </source>
</evidence>
<evidence type="ECO:0000313" key="9">
    <source>
        <dbReference type="RefSeq" id="XP_013418353.1"/>
    </source>
</evidence>
<evidence type="ECO:0000256" key="6">
    <source>
        <dbReference type="SAM" id="Coils"/>
    </source>
</evidence>
<evidence type="ECO:0000313" key="10">
    <source>
        <dbReference type="RefSeq" id="XP_013418354.1"/>
    </source>
</evidence>
<gene>
    <name evidence="9 10" type="primary">LOC106179323</name>
</gene>
<dbReference type="InterPro" id="IPR019734">
    <property type="entry name" value="TPR_rpt"/>
</dbReference>
<organism evidence="8 9">
    <name type="scientific">Lingula anatina</name>
    <name type="common">Brachiopod</name>
    <name type="synonym">Lingula unguis</name>
    <dbReference type="NCBI Taxonomy" id="7574"/>
    <lineage>
        <taxon>Eukaryota</taxon>
        <taxon>Metazoa</taxon>
        <taxon>Spiralia</taxon>
        <taxon>Lophotrochozoa</taxon>
        <taxon>Brachiopoda</taxon>
        <taxon>Linguliformea</taxon>
        <taxon>Lingulata</taxon>
        <taxon>Lingulida</taxon>
        <taxon>Linguloidea</taxon>
        <taxon>Lingulidae</taxon>
        <taxon>Lingula</taxon>
    </lineage>
</organism>